<sequence length="170" mass="18306">MPSRTSSRRRTAKVPAGATVINMPRQRRSGRGGQPFIVVVPTHPSWKQRLAAAAGRAVWAHRRSLLPTFAALAVLPATALLHALAWWSGLVLAPLAAAPLVGLLAMQRRRPTSDRTTLAWRIALALLATAAIAWCALAAAFTPLAGPLGGLWLLLWTLAQTGWLIVRHTR</sequence>
<keyword evidence="3" id="KW-1185">Reference proteome</keyword>
<gene>
    <name evidence="2" type="ORF">OKJ48_42210</name>
</gene>
<dbReference type="RefSeq" id="WP_324776444.1">
    <property type="nucleotide sequence ID" value="NZ_BAAATS010000002.1"/>
</dbReference>
<keyword evidence="1" id="KW-1133">Transmembrane helix</keyword>
<dbReference type="EMBL" id="JAOZYB010000368">
    <property type="protein sequence ID" value="MEB3966802.1"/>
    <property type="molecule type" value="Genomic_DNA"/>
</dbReference>
<proteinExistence type="predicted"/>
<feature type="transmembrane region" description="Helical" evidence="1">
    <location>
        <begin position="118"/>
        <end position="141"/>
    </location>
</feature>
<keyword evidence="1" id="KW-0472">Membrane</keyword>
<evidence type="ECO:0000313" key="3">
    <source>
        <dbReference type="Proteomes" id="UP001352223"/>
    </source>
</evidence>
<feature type="transmembrane region" description="Helical" evidence="1">
    <location>
        <begin position="147"/>
        <end position="166"/>
    </location>
</feature>
<dbReference type="Proteomes" id="UP001352223">
    <property type="component" value="Unassembled WGS sequence"/>
</dbReference>
<feature type="transmembrane region" description="Helical" evidence="1">
    <location>
        <begin position="90"/>
        <end position="106"/>
    </location>
</feature>
<reference evidence="2 3" key="1">
    <citation type="submission" date="2022-10" db="EMBL/GenBank/DDBJ databases">
        <authorList>
            <person name="Xie J."/>
            <person name="Shen N."/>
        </authorList>
    </citation>
    <scope>NUCLEOTIDE SEQUENCE [LARGE SCALE GENOMIC DNA]</scope>
    <source>
        <strain evidence="2 3">DSM 41681</strain>
    </source>
</reference>
<accession>A0ABU6CQ46</accession>
<evidence type="ECO:0000313" key="2">
    <source>
        <dbReference type="EMBL" id="MEB3966802.1"/>
    </source>
</evidence>
<evidence type="ECO:0008006" key="4">
    <source>
        <dbReference type="Google" id="ProtNLM"/>
    </source>
</evidence>
<comment type="caution">
    <text evidence="2">The sequence shown here is derived from an EMBL/GenBank/DDBJ whole genome shotgun (WGS) entry which is preliminary data.</text>
</comment>
<feature type="transmembrane region" description="Helical" evidence="1">
    <location>
        <begin position="65"/>
        <end position="84"/>
    </location>
</feature>
<organism evidence="2 3">
    <name type="scientific">Streptomyces kunmingensis</name>
    <dbReference type="NCBI Taxonomy" id="68225"/>
    <lineage>
        <taxon>Bacteria</taxon>
        <taxon>Bacillati</taxon>
        <taxon>Actinomycetota</taxon>
        <taxon>Actinomycetes</taxon>
        <taxon>Kitasatosporales</taxon>
        <taxon>Streptomycetaceae</taxon>
        <taxon>Streptomyces</taxon>
    </lineage>
</organism>
<name>A0ABU6CQ46_9ACTN</name>
<evidence type="ECO:0000256" key="1">
    <source>
        <dbReference type="SAM" id="Phobius"/>
    </source>
</evidence>
<keyword evidence="1" id="KW-0812">Transmembrane</keyword>
<protein>
    <recommendedName>
        <fullName evidence="4">Integral membrane protein</fullName>
    </recommendedName>
</protein>